<keyword evidence="1" id="KW-0805">Transcription regulation</keyword>
<name>A0A6N7VYV3_9FIRM</name>
<dbReference type="Pfam" id="PF12833">
    <property type="entry name" value="HTH_18"/>
    <property type="match status" value="1"/>
</dbReference>
<dbReference type="InterPro" id="IPR018062">
    <property type="entry name" value="HTH_AraC-typ_CS"/>
</dbReference>
<accession>A0A6N7VYV3</accession>
<sequence>MRNDDYYMELNESIVLMDKRTEGPGDARFHFHEDYEIFLFLEGDVDLYIEQSVHHMQRGHLAVFNDREIHRACHYGKIPFHRIAIHFHPRLVHGMCTPATNLLGCFQNHRPGKDNVILLSEEQTETLLCMNEKLRQASQSEKYGSDVLMTACLAELLVYVNSLYRDFKQEQPAAADKTIGEVMDYIDANLSPELSLQSIAACFSIDRYYLSHLFRQQTGSTLYQYILIKKIAAAKQHLLDGKTVTETCYLSGFNDYNNFIRTFKKMTGVSPGHYYKKSFLGK</sequence>
<comment type="caution">
    <text evidence="5">The sequence shown here is derived from an EMBL/GenBank/DDBJ whole genome shotgun (WGS) entry which is preliminary data.</text>
</comment>
<dbReference type="AlphaFoldDB" id="A0A6N7VYV3"/>
<dbReference type="Proteomes" id="UP000436047">
    <property type="component" value="Unassembled WGS sequence"/>
</dbReference>
<dbReference type="PROSITE" id="PS01124">
    <property type="entry name" value="HTH_ARAC_FAMILY_2"/>
    <property type="match status" value="1"/>
</dbReference>
<dbReference type="GeneID" id="86052949"/>
<keyword evidence="2" id="KW-0238">DNA-binding</keyword>
<evidence type="ECO:0000313" key="6">
    <source>
        <dbReference type="Proteomes" id="UP000436047"/>
    </source>
</evidence>
<evidence type="ECO:0000313" key="5">
    <source>
        <dbReference type="EMBL" id="MSS88189.1"/>
    </source>
</evidence>
<proteinExistence type="predicted"/>
<dbReference type="InterPro" id="IPR003313">
    <property type="entry name" value="AraC-bd"/>
</dbReference>
<reference evidence="5 6" key="1">
    <citation type="submission" date="2019-08" db="EMBL/GenBank/DDBJ databases">
        <title>In-depth cultivation of the pig gut microbiome towards novel bacterial diversity and tailored functional studies.</title>
        <authorList>
            <person name="Wylensek D."/>
            <person name="Hitch T.C.A."/>
            <person name="Clavel T."/>
        </authorList>
    </citation>
    <scope>NUCLEOTIDE SEQUENCE [LARGE SCALE GENOMIC DNA]</scope>
    <source>
        <strain evidence="5 6">WCA-389-WT-23B</strain>
    </source>
</reference>
<dbReference type="EMBL" id="VUMI01000009">
    <property type="protein sequence ID" value="MSS88189.1"/>
    <property type="molecule type" value="Genomic_DNA"/>
</dbReference>
<evidence type="ECO:0000256" key="2">
    <source>
        <dbReference type="ARBA" id="ARBA00023125"/>
    </source>
</evidence>
<keyword evidence="6" id="KW-1185">Reference proteome</keyword>
<dbReference type="GO" id="GO:0043565">
    <property type="term" value="F:sequence-specific DNA binding"/>
    <property type="evidence" value="ECO:0007669"/>
    <property type="project" value="InterPro"/>
</dbReference>
<dbReference type="PANTHER" id="PTHR43280">
    <property type="entry name" value="ARAC-FAMILY TRANSCRIPTIONAL REGULATOR"/>
    <property type="match status" value="1"/>
</dbReference>
<dbReference type="PANTHER" id="PTHR43280:SF34">
    <property type="entry name" value="ARAC-FAMILY TRANSCRIPTIONAL REGULATOR"/>
    <property type="match status" value="1"/>
</dbReference>
<dbReference type="SUPFAM" id="SSF46689">
    <property type="entry name" value="Homeodomain-like"/>
    <property type="match status" value="2"/>
</dbReference>
<dbReference type="InterPro" id="IPR009057">
    <property type="entry name" value="Homeodomain-like_sf"/>
</dbReference>
<dbReference type="PROSITE" id="PS00041">
    <property type="entry name" value="HTH_ARAC_FAMILY_1"/>
    <property type="match status" value="1"/>
</dbReference>
<keyword evidence="3" id="KW-0804">Transcription</keyword>
<evidence type="ECO:0000259" key="4">
    <source>
        <dbReference type="PROSITE" id="PS01124"/>
    </source>
</evidence>
<dbReference type="Gene3D" id="1.10.10.60">
    <property type="entry name" value="Homeodomain-like"/>
    <property type="match status" value="2"/>
</dbReference>
<dbReference type="Pfam" id="PF02311">
    <property type="entry name" value="AraC_binding"/>
    <property type="match status" value="1"/>
</dbReference>
<dbReference type="GO" id="GO:0003700">
    <property type="term" value="F:DNA-binding transcription factor activity"/>
    <property type="evidence" value="ECO:0007669"/>
    <property type="project" value="InterPro"/>
</dbReference>
<protein>
    <submittedName>
        <fullName evidence="5">AraC family transcriptional regulator</fullName>
    </submittedName>
</protein>
<organism evidence="5 6">
    <name type="scientific">Eisenbergiella porci</name>
    <dbReference type="NCBI Taxonomy" id="2652274"/>
    <lineage>
        <taxon>Bacteria</taxon>
        <taxon>Bacillati</taxon>
        <taxon>Bacillota</taxon>
        <taxon>Clostridia</taxon>
        <taxon>Lachnospirales</taxon>
        <taxon>Lachnospiraceae</taxon>
        <taxon>Eisenbergiella</taxon>
    </lineage>
</organism>
<dbReference type="Gene3D" id="2.60.120.10">
    <property type="entry name" value="Jelly Rolls"/>
    <property type="match status" value="1"/>
</dbReference>
<dbReference type="SUPFAM" id="SSF51215">
    <property type="entry name" value="Regulatory protein AraC"/>
    <property type="match status" value="1"/>
</dbReference>
<dbReference type="InterPro" id="IPR014710">
    <property type="entry name" value="RmlC-like_jellyroll"/>
</dbReference>
<evidence type="ECO:0000256" key="3">
    <source>
        <dbReference type="ARBA" id="ARBA00023163"/>
    </source>
</evidence>
<dbReference type="RefSeq" id="WP_154464144.1">
    <property type="nucleotide sequence ID" value="NZ_JAXDZL010000078.1"/>
</dbReference>
<dbReference type="SMART" id="SM00342">
    <property type="entry name" value="HTH_ARAC"/>
    <property type="match status" value="1"/>
</dbReference>
<gene>
    <name evidence="5" type="ORF">FYJ45_07725</name>
</gene>
<dbReference type="InterPro" id="IPR018060">
    <property type="entry name" value="HTH_AraC"/>
</dbReference>
<evidence type="ECO:0000256" key="1">
    <source>
        <dbReference type="ARBA" id="ARBA00023015"/>
    </source>
</evidence>
<feature type="domain" description="HTH araC/xylS-type" evidence="4">
    <location>
        <begin position="180"/>
        <end position="277"/>
    </location>
</feature>
<dbReference type="InterPro" id="IPR037923">
    <property type="entry name" value="HTH-like"/>
</dbReference>